<accession>A0A1N7KXY9</accession>
<dbReference type="AlphaFoldDB" id="A0A1N7KXY9"/>
<keyword evidence="2" id="KW-0067">ATP-binding</keyword>
<dbReference type="SUPFAM" id="SSF52540">
    <property type="entry name" value="P-loop containing nucleoside triphosphate hydrolases"/>
    <property type="match status" value="1"/>
</dbReference>
<dbReference type="InterPro" id="IPR000595">
    <property type="entry name" value="cNMP-bd_dom"/>
</dbReference>
<evidence type="ECO:0000256" key="1">
    <source>
        <dbReference type="ARBA" id="ARBA00022741"/>
    </source>
</evidence>
<evidence type="ECO:0000256" key="2">
    <source>
        <dbReference type="ARBA" id="ARBA00022840"/>
    </source>
</evidence>
<dbReference type="InterPro" id="IPR027417">
    <property type="entry name" value="P-loop_NTPase"/>
</dbReference>
<dbReference type="InterPro" id="IPR025669">
    <property type="entry name" value="AAA_dom"/>
</dbReference>
<dbReference type="GO" id="GO:0009898">
    <property type="term" value="C:cytoplasmic side of plasma membrane"/>
    <property type="evidence" value="ECO:0007669"/>
    <property type="project" value="TreeGrafter"/>
</dbReference>
<organism evidence="4 5">
    <name type="scientific">Roseivivax lentus</name>
    <dbReference type="NCBI Taxonomy" id="633194"/>
    <lineage>
        <taxon>Bacteria</taxon>
        <taxon>Pseudomonadati</taxon>
        <taxon>Pseudomonadota</taxon>
        <taxon>Alphaproteobacteria</taxon>
        <taxon>Rhodobacterales</taxon>
        <taxon>Roseobacteraceae</taxon>
        <taxon>Roseivivax</taxon>
    </lineage>
</organism>
<dbReference type="GO" id="GO:0005829">
    <property type="term" value="C:cytosol"/>
    <property type="evidence" value="ECO:0007669"/>
    <property type="project" value="TreeGrafter"/>
</dbReference>
<feature type="domain" description="Cyclic nucleotide-binding" evidence="3">
    <location>
        <begin position="190"/>
        <end position="245"/>
    </location>
</feature>
<dbReference type="GO" id="GO:0005524">
    <property type="term" value="F:ATP binding"/>
    <property type="evidence" value="ECO:0007669"/>
    <property type="project" value="UniProtKB-KW"/>
</dbReference>
<dbReference type="RefSeq" id="WP_076445450.1">
    <property type="nucleotide sequence ID" value="NZ_FTOQ01000002.1"/>
</dbReference>
<keyword evidence="5" id="KW-1185">Reference proteome</keyword>
<reference evidence="5" key="1">
    <citation type="submission" date="2017-01" db="EMBL/GenBank/DDBJ databases">
        <authorList>
            <person name="Varghese N."/>
            <person name="Submissions S."/>
        </authorList>
    </citation>
    <scope>NUCLEOTIDE SEQUENCE [LARGE SCALE GENOMIC DNA]</scope>
    <source>
        <strain evidence="5">DSM 29430</strain>
    </source>
</reference>
<evidence type="ECO:0000313" key="4">
    <source>
        <dbReference type="EMBL" id="SIS66366.1"/>
    </source>
</evidence>
<dbReference type="Proteomes" id="UP000186684">
    <property type="component" value="Unassembled WGS sequence"/>
</dbReference>
<name>A0A1N7KXY9_9RHOB</name>
<dbReference type="OrthoDB" id="8281972at2"/>
<dbReference type="GO" id="GO:0051782">
    <property type="term" value="P:negative regulation of cell division"/>
    <property type="evidence" value="ECO:0007669"/>
    <property type="project" value="TreeGrafter"/>
</dbReference>
<sequence length="421" mass="45326">MSTGTDADALAETAPIVACTISRDVQIFDLLIEDMEALLGEAWGDLGFAEALAFLGQTEAETLEFVALAIDDTDEENADQLMSIIAAAKARGVKVVLIAEDVTPATLHRLLKNGADEFVPYPLPEGELAAAVERLKAPQAPQLVADSGAKPGASASKLNSDGDGVLLAVQGMAGGVGATTMAVNLAWELANVTKDKDKAPRVCLLDLGLQFGSVATYLDLPRKETIIEILADIGKLDQETFAQALQSYEDRLEVFTAPSDLLPLDMLSQEDVTLLLGLAREHFDYVIVDMPSAITQWSETVLQAAQVYFAMIELDMRSAQNTLRLKRALQSEDLPFEKLRFVLNRAPKFTDLQGKSRAKRMAESLDIKMDLFLPDGGKQIAQACDHGLPLALQAAKNPLRKEIAKLALSLHEIGQTDAAAA</sequence>
<dbReference type="Gene3D" id="3.40.50.2300">
    <property type="match status" value="1"/>
</dbReference>
<dbReference type="PROSITE" id="PS50042">
    <property type="entry name" value="CNMP_BINDING_3"/>
    <property type="match status" value="1"/>
</dbReference>
<evidence type="ECO:0000313" key="5">
    <source>
        <dbReference type="Proteomes" id="UP000186684"/>
    </source>
</evidence>
<dbReference type="GO" id="GO:0016887">
    <property type="term" value="F:ATP hydrolysis activity"/>
    <property type="evidence" value="ECO:0007669"/>
    <property type="project" value="TreeGrafter"/>
</dbReference>
<proteinExistence type="predicted"/>
<dbReference type="EMBL" id="FTOQ01000002">
    <property type="protein sequence ID" value="SIS66366.1"/>
    <property type="molecule type" value="Genomic_DNA"/>
</dbReference>
<keyword evidence="1" id="KW-0547">Nucleotide-binding</keyword>
<evidence type="ECO:0000259" key="3">
    <source>
        <dbReference type="PROSITE" id="PS50042"/>
    </source>
</evidence>
<gene>
    <name evidence="4" type="ORF">SAMN05421759_102168</name>
</gene>
<dbReference type="Pfam" id="PF13614">
    <property type="entry name" value="AAA_31"/>
    <property type="match status" value="1"/>
</dbReference>
<dbReference type="PANTHER" id="PTHR43384:SF6">
    <property type="entry name" value="SEPTUM SITE-DETERMINING PROTEIN MIND HOMOLOG, CHLOROPLASTIC"/>
    <property type="match status" value="1"/>
</dbReference>
<dbReference type="PANTHER" id="PTHR43384">
    <property type="entry name" value="SEPTUM SITE-DETERMINING PROTEIN MIND HOMOLOG, CHLOROPLASTIC-RELATED"/>
    <property type="match status" value="1"/>
</dbReference>
<protein>
    <submittedName>
        <fullName evidence="4">Pilus assembly protein CpaE</fullName>
    </submittedName>
</protein>
<dbReference type="STRING" id="633194.SAMN05421759_102168"/>
<dbReference type="Gene3D" id="3.40.50.300">
    <property type="entry name" value="P-loop containing nucleotide triphosphate hydrolases"/>
    <property type="match status" value="1"/>
</dbReference>
<dbReference type="InterPro" id="IPR050625">
    <property type="entry name" value="ParA/MinD_ATPase"/>
</dbReference>